<accession>A0A6A5CG14</accession>
<comment type="caution">
    <text evidence="3">The sequence shown here is derived from an EMBL/GenBank/DDBJ whole genome shotgun (WGS) entry which is preliminary data.</text>
</comment>
<organism evidence="3 4">
    <name type="scientific">Naegleria fowleri</name>
    <name type="common">Brain eating amoeba</name>
    <dbReference type="NCBI Taxonomy" id="5763"/>
    <lineage>
        <taxon>Eukaryota</taxon>
        <taxon>Discoba</taxon>
        <taxon>Heterolobosea</taxon>
        <taxon>Tetramitia</taxon>
        <taxon>Eutetramitia</taxon>
        <taxon>Vahlkampfiidae</taxon>
        <taxon>Naegleria</taxon>
    </lineage>
</organism>
<feature type="domain" description="DH" evidence="2">
    <location>
        <begin position="3"/>
        <end position="202"/>
    </location>
</feature>
<dbReference type="AlphaFoldDB" id="A0A6A5CG14"/>
<evidence type="ECO:0000313" key="3">
    <source>
        <dbReference type="EMBL" id="KAF0984205.1"/>
    </source>
</evidence>
<keyword evidence="4" id="KW-1185">Reference proteome</keyword>
<dbReference type="GeneID" id="68114600"/>
<dbReference type="Gene3D" id="1.20.900.10">
    <property type="entry name" value="Dbl homology (DH) domain"/>
    <property type="match status" value="1"/>
</dbReference>
<dbReference type="OMA" id="LAPYKQY"/>
<protein>
    <recommendedName>
        <fullName evidence="2">DH domain-containing protein</fullName>
    </recommendedName>
</protein>
<dbReference type="Proteomes" id="UP000444721">
    <property type="component" value="Unassembled WGS sequence"/>
</dbReference>
<dbReference type="InterPro" id="IPR035899">
    <property type="entry name" value="DBL_dom_sf"/>
</dbReference>
<sequence>MTSSKTILDSLIVAERKFVENDLNTLVEKYLIPLSDEDSSPLVASTATTTSATSETSHNHHAEENYLHNVSSSLTIIKNLHKFTLSRLEKSDLDPNTLGALFSTVTSQLLAPYKQYYTSVPKIMNYLQKEKEHNESFKNWLSQNDEATLNRLLVEAPQQHLNFYSQQLNEYLKTTNVSQEERAHVESSLDYLKKTMEAIVKAQHEKHHTPIRRLSEKQ</sequence>
<dbReference type="SMART" id="SM00325">
    <property type="entry name" value="RhoGEF"/>
    <property type="match status" value="1"/>
</dbReference>
<reference evidence="3 4" key="1">
    <citation type="journal article" date="2019" name="Sci. Rep.">
        <title>Nanopore sequencing improves the draft genome of the human pathogenic amoeba Naegleria fowleri.</title>
        <authorList>
            <person name="Liechti N."/>
            <person name="Schurch N."/>
            <person name="Bruggmann R."/>
            <person name="Wittwer M."/>
        </authorList>
    </citation>
    <scope>NUCLEOTIDE SEQUENCE [LARGE SCALE GENOMIC DNA]</scope>
    <source>
        <strain evidence="3 4">ATCC 30894</strain>
    </source>
</reference>
<dbReference type="VEuPathDB" id="AmoebaDB:NfTy_002710"/>
<name>A0A6A5CG14_NAEFO</name>
<proteinExistence type="predicted"/>
<dbReference type="GO" id="GO:0005085">
    <property type="term" value="F:guanyl-nucleotide exchange factor activity"/>
    <property type="evidence" value="ECO:0007669"/>
    <property type="project" value="InterPro"/>
</dbReference>
<dbReference type="VEuPathDB" id="AmoebaDB:FDP41_007382"/>
<dbReference type="OrthoDB" id="8059989at2759"/>
<evidence type="ECO:0000256" key="1">
    <source>
        <dbReference type="SAM" id="MobiDB-lite"/>
    </source>
</evidence>
<dbReference type="SUPFAM" id="SSF48065">
    <property type="entry name" value="DBL homology domain (DH-domain)"/>
    <property type="match status" value="1"/>
</dbReference>
<dbReference type="PROSITE" id="PS50010">
    <property type="entry name" value="DH_2"/>
    <property type="match status" value="1"/>
</dbReference>
<evidence type="ECO:0000313" key="4">
    <source>
        <dbReference type="Proteomes" id="UP000444721"/>
    </source>
</evidence>
<dbReference type="EMBL" id="VFQX01000003">
    <property type="protein sequence ID" value="KAF0984205.1"/>
    <property type="molecule type" value="Genomic_DNA"/>
</dbReference>
<gene>
    <name evidence="3" type="ORF">FDP41_007382</name>
</gene>
<dbReference type="Pfam" id="PF00621">
    <property type="entry name" value="RhoGEF"/>
    <property type="match status" value="1"/>
</dbReference>
<feature type="compositionally biased region" description="Low complexity" evidence="1">
    <location>
        <begin position="44"/>
        <end position="56"/>
    </location>
</feature>
<dbReference type="RefSeq" id="XP_044568918.1">
    <property type="nucleotide sequence ID" value="XM_044711121.1"/>
</dbReference>
<feature type="region of interest" description="Disordered" evidence="1">
    <location>
        <begin position="39"/>
        <end position="60"/>
    </location>
</feature>
<dbReference type="VEuPathDB" id="AmoebaDB:NF0000440"/>
<dbReference type="InterPro" id="IPR000219">
    <property type="entry name" value="DH_dom"/>
</dbReference>
<evidence type="ECO:0000259" key="2">
    <source>
        <dbReference type="PROSITE" id="PS50010"/>
    </source>
</evidence>